<dbReference type="Gene3D" id="2.30.130.40">
    <property type="entry name" value="LON domain-like"/>
    <property type="match status" value="1"/>
</dbReference>
<comment type="induction">
    <text evidence="9">By heat shock.</text>
</comment>
<keyword evidence="8 9" id="KW-0346">Stress response</keyword>
<evidence type="ECO:0000313" key="16">
    <source>
        <dbReference type="Proteomes" id="UP001501637"/>
    </source>
</evidence>
<dbReference type="InterPro" id="IPR004815">
    <property type="entry name" value="Lon_bac/euk-typ"/>
</dbReference>
<dbReference type="NCBIfam" id="TIGR00763">
    <property type="entry name" value="lon"/>
    <property type="match status" value="1"/>
</dbReference>
<dbReference type="PRINTS" id="PR00830">
    <property type="entry name" value="ENDOLAPTASE"/>
</dbReference>
<dbReference type="SMART" id="SM00464">
    <property type="entry name" value="LON"/>
    <property type="match status" value="1"/>
</dbReference>
<dbReference type="SMART" id="SM00382">
    <property type="entry name" value="AAA"/>
    <property type="match status" value="1"/>
</dbReference>
<accession>A0ABP6NK73</accession>
<feature type="active site" evidence="9 11">
    <location>
        <position position="702"/>
    </location>
</feature>
<dbReference type="Pfam" id="PF02190">
    <property type="entry name" value="LON_substr_bdg"/>
    <property type="match status" value="1"/>
</dbReference>
<keyword evidence="16" id="KW-1185">Reference proteome</keyword>
<evidence type="ECO:0000256" key="2">
    <source>
        <dbReference type="ARBA" id="ARBA00022490"/>
    </source>
</evidence>
<evidence type="ECO:0000256" key="4">
    <source>
        <dbReference type="ARBA" id="ARBA00022741"/>
    </source>
</evidence>
<comment type="subunit">
    <text evidence="9 10">Homohexamer. Organized in a ring with a central cavity.</text>
</comment>
<gene>
    <name evidence="9 15" type="primary">lon</name>
    <name evidence="15" type="ORF">GCM10010449_79590</name>
</gene>
<organism evidence="15 16">
    <name type="scientific">Streptomyces rectiviolaceus</name>
    <dbReference type="NCBI Taxonomy" id="332591"/>
    <lineage>
        <taxon>Bacteria</taxon>
        <taxon>Bacillati</taxon>
        <taxon>Actinomycetota</taxon>
        <taxon>Actinomycetes</taxon>
        <taxon>Kitasatosporales</taxon>
        <taxon>Streptomycetaceae</taxon>
        <taxon>Streptomyces</taxon>
    </lineage>
</organism>
<evidence type="ECO:0000256" key="12">
    <source>
        <dbReference type="RuleBase" id="RU000591"/>
    </source>
</evidence>
<dbReference type="InterPro" id="IPR003959">
    <property type="entry name" value="ATPase_AAA_core"/>
</dbReference>
<dbReference type="PROSITE" id="PS51786">
    <property type="entry name" value="LON_PROTEOLYTIC"/>
    <property type="match status" value="1"/>
</dbReference>
<dbReference type="InterPro" id="IPR046336">
    <property type="entry name" value="Lon_prtase_N_sf"/>
</dbReference>
<feature type="binding site" evidence="9">
    <location>
        <begin position="370"/>
        <end position="377"/>
    </location>
    <ligand>
        <name>ATP</name>
        <dbReference type="ChEBI" id="CHEBI:30616"/>
    </ligand>
</feature>
<dbReference type="SUPFAM" id="SSF88697">
    <property type="entry name" value="PUA domain-like"/>
    <property type="match status" value="1"/>
</dbReference>
<evidence type="ECO:0000256" key="3">
    <source>
        <dbReference type="ARBA" id="ARBA00022670"/>
    </source>
</evidence>
<keyword evidence="2 9" id="KW-0963">Cytoplasm</keyword>
<evidence type="ECO:0000256" key="7">
    <source>
        <dbReference type="ARBA" id="ARBA00022840"/>
    </source>
</evidence>
<evidence type="ECO:0000313" key="15">
    <source>
        <dbReference type="EMBL" id="GAA3149186.1"/>
    </source>
</evidence>
<dbReference type="PROSITE" id="PS51787">
    <property type="entry name" value="LON_N"/>
    <property type="match status" value="1"/>
</dbReference>
<keyword evidence="7 9" id="KW-0067">ATP-binding</keyword>
<dbReference type="PANTHER" id="PTHR10046">
    <property type="entry name" value="ATP DEPENDENT LON PROTEASE FAMILY MEMBER"/>
    <property type="match status" value="1"/>
</dbReference>
<dbReference type="RefSeq" id="WP_344529987.1">
    <property type="nucleotide sequence ID" value="NZ_BAAAUG010000207.1"/>
</dbReference>
<dbReference type="InterPro" id="IPR008269">
    <property type="entry name" value="Lon_proteolytic"/>
</dbReference>
<evidence type="ECO:0000256" key="5">
    <source>
        <dbReference type="ARBA" id="ARBA00022801"/>
    </source>
</evidence>
<keyword evidence="3 9" id="KW-0645">Protease</keyword>
<dbReference type="PIRSF" id="PIRSF001174">
    <property type="entry name" value="Lon_proteas"/>
    <property type="match status" value="1"/>
</dbReference>
<proteinExistence type="evidence at transcript level"/>
<dbReference type="InterPro" id="IPR003111">
    <property type="entry name" value="Lon_prtase_N"/>
</dbReference>
<comment type="subcellular location">
    <subcellularLocation>
        <location evidence="1 9 10">Cytoplasm</location>
    </subcellularLocation>
</comment>
<dbReference type="CDD" id="cd19500">
    <property type="entry name" value="RecA-like_Lon"/>
    <property type="match status" value="1"/>
</dbReference>
<dbReference type="InterPro" id="IPR027065">
    <property type="entry name" value="Lon_Prtase"/>
</dbReference>
<dbReference type="PROSITE" id="PS01046">
    <property type="entry name" value="LON_SER"/>
    <property type="match status" value="1"/>
</dbReference>
<dbReference type="Pfam" id="PF22667">
    <property type="entry name" value="Lon_lid"/>
    <property type="match status" value="1"/>
</dbReference>
<dbReference type="Gene3D" id="1.20.5.5270">
    <property type="match status" value="1"/>
</dbReference>
<dbReference type="InterPro" id="IPR054594">
    <property type="entry name" value="Lon_lid"/>
</dbReference>
<evidence type="ECO:0000259" key="14">
    <source>
        <dbReference type="PROSITE" id="PS51787"/>
    </source>
</evidence>
<dbReference type="Gene3D" id="3.40.50.300">
    <property type="entry name" value="P-loop containing nucleotide triphosphate hydrolases"/>
    <property type="match status" value="1"/>
</dbReference>
<dbReference type="Pfam" id="PF00004">
    <property type="entry name" value="AAA"/>
    <property type="match status" value="1"/>
</dbReference>
<dbReference type="InterPro" id="IPR003593">
    <property type="entry name" value="AAA+_ATPase"/>
</dbReference>
<dbReference type="Gene3D" id="1.10.8.60">
    <property type="match status" value="1"/>
</dbReference>
<name>A0ABP6NK73_9ACTN</name>
<comment type="catalytic activity">
    <reaction evidence="9 10 11">
        <text>Hydrolysis of proteins in presence of ATP.</text>
        <dbReference type="EC" id="3.4.21.53"/>
    </reaction>
</comment>
<dbReference type="InterPro" id="IPR027417">
    <property type="entry name" value="P-loop_NTPase"/>
</dbReference>
<reference evidence="16" key="1">
    <citation type="journal article" date="2019" name="Int. J. Syst. Evol. Microbiol.">
        <title>The Global Catalogue of Microorganisms (GCM) 10K type strain sequencing project: providing services to taxonomists for standard genome sequencing and annotation.</title>
        <authorList>
            <consortium name="The Broad Institute Genomics Platform"/>
            <consortium name="The Broad Institute Genome Sequencing Center for Infectious Disease"/>
            <person name="Wu L."/>
            <person name="Ma J."/>
        </authorList>
    </citation>
    <scope>NUCLEOTIDE SEQUENCE [LARGE SCALE GENOMIC DNA]</scope>
    <source>
        <strain evidence="16">JCM 9092</strain>
    </source>
</reference>
<dbReference type="InterPro" id="IPR008268">
    <property type="entry name" value="Peptidase_S16_AS"/>
</dbReference>
<keyword evidence="5 9" id="KW-0378">Hydrolase</keyword>
<evidence type="ECO:0000256" key="1">
    <source>
        <dbReference type="ARBA" id="ARBA00004496"/>
    </source>
</evidence>
<evidence type="ECO:0000256" key="8">
    <source>
        <dbReference type="ARBA" id="ARBA00023016"/>
    </source>
</evidence>
<dbReference type="EMBL" id="BAAAUG010000207">
    <property type="protein sequence ID" value="GAA3149186.1"/>
    <property type="molecule type" value="Genomic_DNA"/>
</dbReference>
<dbReference type="InterPro" id="IPR015947">
    <property type="entry name" value="PUA-like_sf"/>
</dbReference>
<comment type="similarity">
    <text evidence="9 10 11 12">Belongs to the peptidase S16 family.</text>
</comment>
<dbReference type="InterPro" id="IPR027543">
    <property type="entry name" value="Lon_bac"/>
</dbReference>
<keyword evidence="4 9" id="KW-0547">Nucleotide-binding</keyword>
<protein>
    <recommendedName>
        <fullName evidence="9 10">Lon protease</fullName>
        <ecNumber evidence="9 10">3.4.21.53</ecNumber>
    </recommendedName>
    <alternativeName>
        <fullName evidence="9">ATP-dependent protease La</fullName>
    </alternativeName>
</protein>
<evidence type="ECO:0000259" key="13">
    <source>
        <dbReference type="PROSITE" id="PS51786"/>
    </source>
</evidence>
<dbReference type="Gene3D" id="1.20.58.1480">
    <property type="match status" value="1"/>
</dbReference>
<comment type="function">
    <text evidence="9">ATP-dependent serine protease that mediates the selective degradation of mutant and abnormal proteins as well as certain short-lived regulatory proteins. Required for cellular homeostasis and for survival from DNA damage and developmental changes induced by stress. Degrades polypeptides processively to yield small peptide fragments that are 5 to 10 amino acids long. Binds to DNA in a double-stranded, site-specific manner.</text>
</comment>
<dbReference type="Proteomes" id="UP001501637">
    <property type="component" value="Unassembled WGS sequence"/>
</dbReference>
<dbReference type="HAMAP" id="MF_01973">
    <property type="entry name" value="lon_bact"/>
    <property type="match status" value="1"/>
</dbReference>
<evidence type="ECO:0000256" key="6">
    <source>
        <dbReference type="ARBA" id="ARBA00022825"/>
    </source>
</evidence>
<evidence type="ECO:0000256" key="10">
    <source>
        <dbReference type="PIRNR" id="PIRNR001174"/>
    </source>
</evidence>
<dbReference type="InterPro" id="IPR014721">
    <property type="entry name" value="Ribsml_uS5_D2-typ_fold_subgr"/>
</dbReference>
<feature type="active site" evidence="9 11">
    <location>
        <position position="745"/>
    </location>
</feature>
<dbReference type="InterPro" id="IPR020568">
    <property type="entry name" value="Ribosomal_Su5_D2-typ_SF"/>
</dbReference>
<dbReference type="EC" id="3.4.21.53" evidence="9 10"/>
<evidence type="ECO:0000256" key="9">
    <source>
        <dbReference type="HAMAP-Rule" id="MF_01973"/>
    </source>
</evidence>
<dbReference type="Gene3D" id="3.30.230.10">
    <property type="match status" value="1"/>
</dbReference>
<sequence>MASESTASTPLTLPVLPLDDEVVLPGMVVPFDLSDTEVRAAVEAAQAAARSSGSSKPQVLLVPRIDGTYAATGVLGTVEQVGRLSDGDPGALIRGRGRVRIGAGTTGPGAALWVEGLQVDETVPDPLPGAVAELVKEYKALATSWLKKRGAWQVVDRVQAIEDVSALADNSGYSPFLSTQQKIELLETDDPAARLKLATEQLREHLAEQDVAESIAKDVQEGVDKQQREFLLRRQLDAVRKELRELNGQDGGEDESDDYRTRVEAADLPENVREAALKEVDKLERSSDQSPEGSWIRTWLDTVLELPWNERTEDEYDIKGAQNVLDAEHSGLQDVKERITEYLAVRKRRADRGLGVVGGRRGGAVLALVGPPGVGKTSLGESVAHAMGRKFVRVALGGVRDEAEIRGHRRTYVGALPGRIVRAIKEAGSMNPVVLLDEIDKVGSDFRGDPAAALLEVLDPAQNHTFRDHYLEVELDLSDVVFLATANVIEAIPEALLDRMELVRLDGYTEDEKVVIARDHLLPRQLERAGLQTDEVALDETALRKLAGEYTREAGVRNLERAVARLLRKVAAQHELGEQELPFTVSDTDLRALIGRPHHVPESAQDPAERRTAVPGVATGLAVTGAGGDVLFVEASLADPETGAAGLTLTGQLGDVMKESAQIALSFLRSRGAELELPVADLKERGVHIHFPAGAVPKDGPSAGVTMTTALASLLSGRLVRTDVAMTGEVSLTGRVLPIGGVKQKLLAAHRAGITTVIIPKRNEADLDDVPAEILEKLDVHPVTDVRQVLELALTEAEVRVPAAA</sequence>
<dbReference type="SUPFAM" id="SSF54211">
    <property type="entry name" value="Ribosomal protein S5 domain 2-like"/>
    <property type="match status" value="1"/>
</dbReference>
<comment type="caution">
    <text evidence="15">The sequence shown here is derived from an EMBL/GenBank/DDBJ whole genome shotgun (WGS) entry which is preliminary data.</text>
</comment>
<evidence type="ECO:0000256" key="11">
    <source>
        <dbReference type="PROSITE-ProRule" id="PRU01122"/>
    </source>
</evidence>
<feature type="domain" description="Lon N-terminal" evidence="14">
    <location>
        <begin position="13"/>
        <end position="206"/>
    </location>
</feature>
<feature type="domain" description="Lon proteolytic" evidence="13">
    <location>
        <begin position="612"/>
        <end position="796"/>
    </location>
</feature>
<dbReference type="SUPFAM" id="SSF52540">
    <property type="entry name" value="P-loop containing nucleoside triphosphate hydrolases"/>
    <property type="match status" value="1"/>
</dbReference>
<keyword evidence="6 9" id="KW-0720">Serine protease</keyword>
<dbReference type="Pfam" id="PF05362">
    <property type="entry name" value="Lon_C"/>
    <property type="match status" value="1"/>
</dbReference>